<feature type="binding site" evidence="5">
    <location>
        <position position="100"/>
    </location>
    <ligand>
        <name>Fe cation</name>
        <dbReference type="ChEBI" id="CHEBI:24875"/>
        <label>2</label>
    </ligand>
</feature>
<feature type="binding site" evidence="5">
    <location>
        <position position="130"/>
    </location>
    <ligand>
        <name>Fe cation</name>
        <dbReference type="ChEBI" id="CHEBI:24875"/>
        <label>2</label>
    </ligand>
</feature>
<dbReference type="Proteomes" id="UP000290287">
    <property type="component" value="Unassembled WGS sequence"/>
</dbReference>
<feature type="binding site" evidence="5">
    <location>
        <position position="100"/>
    </location>
    <ligand>
        <name>Fe cation</name>
        <dbReference type="ChEBI" id="CHEBI:24875"/>
        <label>1</label>
    </ligand>
</feature>
<protein>
    <recommendedName>
        <fullName evidence="5">3',5'-cyclic adenosine monophosphate phosphodiesterase CpdA</fullName>
        <shortName evidence="5">3',5'-cyclic AMP phosphodiesterase</shortName>
        <shortName evidence="5">cAMP phosphodiesterase</shortName>
        <ecNumber evidence="5">3.1.4.53</ecNumber>
    </recommendedName>
</protein>
<dbReference type="EC" id="3.1.4.53" evidence="5"/>
<comment type="similarity">
    <text evidence="4 5">Belongs to the cyclic nucleotide phosphodiesterase class-III family.</text>
</comment>
<sequence>MLFCQIGWHTVCVAVSQSKILFFNGTNCSIIIGIFKTLRTHERLEGNRDFIRLLQITDTHLFSDEQGSLLGVNTLDSFRAVVDVVRQETQSFDAVIATGDLSQDHTTESYRRFVDGISLIDKPCYWLPGNHDNQPEMQQILAVKPMVKASTVLLGEHWQMVLLDSQVPGVPYGELSEQELDNLCTALDAYPERYTLILMHHHSVLAGSAWLDQHRLKNADIFWQRVANYPNVKAVVGGHIHQALDNVHQGVRVMASPSTCVQFKANSDDFALDNSNPGWRWLELHADGELVSDVERLNGCQFKPDMLSSGY</sequence>
<feature type="binding site" evidence="5">
    <location>
        <position position="60"/>
    </location>
    <ligand>
        <name>AMP</name>
        <dbReference type="ChEBI" id="CHEBI:456215"/>
    </ligand>
</feature>
<dbReference type="InterPro" id="IPR046379">
    <property type="entry name" value="cAMP_phosphodiest_CpdA"/>
</dbReference>
<gene>
    <name evidence="5" type="primary">cpdA</name>
    <name evidence="7" type="ORF">CS022_22915</name>
</gene>
<accession>A0A4Q0YMI4</accession>
<dbReference type="GO" id="GO:0000166">
    <property type="term" value="F:nucleotide binding"/>
    <property type="evidence" value="ECO:0007669"/>
    <property type="project" value="UniProtKB-UniRule"/>
</dbReference>
<dbReference type="InterPro" id="IPR004843">
    <property type="entry name" value="Calcineurin-like_PHP"/>
</dbReference>
<dbReference type="NCBIfam" id="NF008359">
    <property type="entry name" value="PRK11148.1"/>
    <property type="match status" value="1"/>
</dbReference>
<dbReference type="EMBL" id="PEIB01000047">
    <property type="protein sequence ID" value="RXJ70539.1"/>
    <property type="molecule type" value="Genomic_DNA"/>
</dbReference>
<evidence type="ECO:0000256" key="1">
    <source>
        <dbReference type="ARBA" id="ARBA00022723"/>
    </source>
</evidence>
<dbReference type="OrthoDB" id="9784378at2"/>
<dbReference type="PANTHER" id="PTHR42988:SF2">
    <property type="entry name" value="CYCLIC NUCLEOTIDE PHOSPHODIESTERASE CBUA0032-RELATED"/>
    <property type="match status" value="1"/>
</dbReference>
<feature type="domain" description="Calcineurin-like phosphoesterase" evidence="6">
    <location>
        <begin position="51"/>
        <end position="242"/>
    </location>
</feature>
<keyword evidence="3 5" id="KW-0408">Iron</keyword>
<evidence type="ECO:0000256" key="5">
    <source>
        <dbReference type="HAMAP-Rule" id="MF_00905"/>
    </source>
</evidence>
<dbReference type="SUPFAM" id="SSF56300">
    <property type="entry name" value="Metallo-dependent phosphatases"/>
    <property type="match status" value="1"/>
</dbReference>
<feature type="binding site" evidence="5">
    <location>
        <position position="200"/>
    </location>
    <ligand>
        <name>Fe cation</name>
        <dbReference type="ChEBI" id="CHEBI:24875"/>
        <label>2</label>
    </ligand>
</feature>
<feature type="binding site" evidence="5">
    <location>
        <position position="241"/>
    </location>
    <ligand>
        <name>Fe cation</name>
        <dbReference type="ChEBI" id="CHEBI:24875"/>
        <label>1</label>
    </ligand>
</feature>
<feature type="binding site" evidence="5">
    <location>
        <position position="58"/>
    </location>
    <ligand>
        <name>Fe cation</name>
        <dbReference type="ChEBI" id="CHEBI:24875"/>
        <label>1</label>
    </ligand>
</feature>
<dbReference type="GO" id="GO:0004115">
    <property type="term" value="F:3',5'-cyclic-AMP phosphodiesterase activity"/>
    <property type="evidence" value="ECO:0007669"/>
    <property type="project" value="UniProtKB-UniRule"/>
</dbReference>
<keyword evidence="5" id="KW-0547">Nucleotide-binding</keyword>
<dbReference type="PANTHER" id="PTHR42988">
    <property type="entry name" value="PHOSPHOHYDROLASE"/>
    <property type="match status" value="1"/>
</dbReference>
<proteinExistence type="inferred from homology"/>
<evidence type="ECO:0000256" key="2">
    <source>
        <dbReference type="ARBA" id="ARBA00022801"/>
    </source>
</evidence>
<dbReference type="Pfam" id="PF00149">
    <property type="entry name" value="Metallophos"/>
    <property type="match status" value="1"/>
</dbReference>
<comment type="function">
    <text evidence="5">Hydrolyzes cAMP to 5'-AMP. Plays an important regulatory role in modulating the intracellular concentration of cAMP, thereby influencing cAMP-dependent processes.</text>
</comment>
<dbReference type="InterPro" id="IPR026575">
    <property type="entry name" value="GpdQ/CpdA-like"/>
</dbReference>
<dbReference type="InterPro" id="IPR029052">
    <property type="entry name" value="Metallo-depent_PP-like"/>
</dbReference>
<keyword evidence="8" id="KW-1185">Reference proteome</keyword>
<evidence type="ECO:0000313" key="8">
    <source>
        <dbReference type="Proteomes" id="UP000290287"/>
    </source>
</evidence>
<dbReference type="HAMAP" id="MF_00905">
    <property type="entry name" value="cAMP_phosphodiest_CpdA"/>
    <property type="match status" value="1"/>
</dbReference>
<reference evidence="7 8" key="1">
    <citation type="submission" date="2017-10" db="EMBL/GenBank/DDBJ databases">
        <title>Nyctiphanis sp. nov., isolated from the stomach of the euphausiid Nyctiphanes simplex (Hansen, 1911) in the Gulf of California.</title>
        <authorList>
            <person name="Gomez-Gil B."/>
            <person name="Aguilar-Mendez M."/>
            <person name="Lopez-Cortes A."/>
            <person name="Gomez-Gutierrez J."/>
            <person name="Roque A."/>
            <person name="Lang E."/>
            <person name="Gonzalez-Castillo A."/>
        </authorList>
    </citation>
    <scope>NUCLEOTIDE SEQUENCE [LARGE SCALE GENOMIC DNA]</scope>
    <source>
        <strain evidence="7 8">CAIM 600</strain>
    </source>
</reference>
<keyword evidence="1 5" id="KW-0479">Metal-binding</keyword>
<dbReference type="GO" id="GO:0046872">
    <property type="term" value="F:metal ion binding"/>
    <property type="evidence" value="ECO:0007669"/>
    <property type="project" value="UniProtKB-UniRule"/>
</dbReference>
<dbReference type="InterPro" id="IPR050884">
    <property type="entry name" value="CNP_phosphodiesterase-III"/>
</dbReference>
<evidence type="ECO:0000256" key="3">
    <source>
        <dbReference type="ARBA" id="ARBA00023004"/>
    </source>
</evidence>
<comment type="cofactor">
    <cofactor evidence="5">
        <name>Fe(2+)</name>
        <dbReference type="ChEBI" id="CHEBI:29033"/>
    </cofactor>
    <text evidence="5">Binds 2 Fe(2+) ions per subunit.</text>
</comment>
<comment type="catalytic activity">
    <reaction evidence="5">
        <text>3',5'-cyclic AMP + H2O = AMP + H(+)</text>
        <dbReference type="Rhea" id="RHEA:25277"/>
        <dbReference type="ChEBI" id="CHEBI:15377"/>
        <dbReference type="ChEBI" id="CHEBI:15378"/>
        <dbReference type="ChEBI" id="CHEBI:58165"/>
        <dbReference type="ChEBI" id="CHEBI:456215"/>
        <dbReference type="EC" id="3.1.4.53"/>
    </reaction>
</comment>
<feature type="binding site" evidence="5">
    <location>
        <position position="100"/>
    </location>
    <ligand>
        <name>AMP</name>
        <dbReference type="ChEBI" id="CHEBI:456215"/>
    </ligand>
</feature>
<name>A0A4Q0YMI4_9GAMM</name>
<evidence type="ECO:0000256" key="4">
    <source>
        <dbReference type="ARBA" id="ARBA00025742"/>
    </source>
</evidence>
<keyword evidence="5" id="KW-0114">cAMP</keyword>
<dbReference type="Gene3D" id="3.60.21.10">
    <property type="match status" value="1"/>
</dbReference>
<feature type="binding site" evidence="5">
    <location>
        <begin position="130"/>
        <end position="131"/>
    </location>
    <ligand>
        <name>AMP</name>
        <dbReference type="ChEBI" id="CHEBI:456215"/>
    </ligand>
</feature>
<organism evidence="7 8">
    <name type="scientific">Veronia nyctiphanis</name>
    <dbReference type="NCBI Taxonomy" id="1278244"/>
    <lineage>
        <taxon>Bacteria</taxon>
        <taxon>Pseudomonadati</taxon>
        <taxon>Pseudomonadota</taxon>
        <taxon>Gammaproteobacteria</taxon>
        <taxon>Vibrionales</taxon>
        <taxon>Vibrionaceae</taxon>
        <taxon>Veronia</taxon>
    </lineage>
</organism>
<evidence type="ECO:0000313" key="7">
    <source>
        <dbReference type="EMBL" id="RXJ70539.1"/>
    </source>
</evidence>
<evidence type="ECO:0000259" key="6">
    <source>
        <dbReference type="Pfam" id="PF00149"/>
    </source>
</evidence>
<feature type="binding site" evidence="5">
    <location>
        <position position="60"/>
    </location>
    <ligand>
        <name>Fe cation</name>
        <dbReference type="ChEBI" id="CHEBI:24875"/>
        <label>1</label>
    </ligand>
</feature>
<keyword evidence="2 5" id="KW-0378">Hydrolase</keyword>
<comment type="caution">
    <text evidence="7">The sequence shown here is derived from an EMBL/GenBank/DDBJ whole genome shotgun (WGS) entry which is preliminary data.</text>
</comment>
<dbReference type="AlphaFoldDB" id="A0A4Q0YMI4"/>
<dbReference type="CDD" id="cd07402">
    <property type="entry name" value="MPP_GpdQ"/>
    <property type="match status" value="1"/>
</dbReference>
<feature type="binding site" evidence="5">
    <location>
        <position position="239"/>
    </location>
    <ligand>
        <name>Fe cation</name>
        <dbReference type="ChEBI" id="CHEBI:24875"/>
        <label>2</label>
    </ligand>
</feature>
<feature type="binding site" evidence="5">
    <location>
        <position position="241"/>
    </location>
    <ligand>
        <name>AMP</name>
        <dbReference type="ChEBI" id="CHEBI:456215"/>
    </ligand>
</feature>